<reference evidence="3" key="1">
    <citation type="submission" date="2021-04" db="EMBL/GenBank/DDBJ databases">
        <authorList>
            <consortium name="Molecular Ecology Group"/>
        </authorList>
    </citation>
    <scope>NUCLEOTIDE SEQUENCE</scope>
</reference>
<dbReference type="InterPro" id="IPR039251">
    <property type="entry name" value="OXLD1"/>
</dbReference>
<evidence type="ECO:0000256" key="1">
    <source>
        <dbReference type="SAM" id="MobiDB-lite"/>
    </source>
</evidence>
<name>A0A8S3YJX5_9EUPU</name>
<dbReference type="PANTHER" id="PTHR21193:SF3">
    <property type="entry name" value="OXIDOREDUCTASE-LIKE DOMAIN-CONTAINING PROTEIN 1"/>
    <property type="match status" value="1"/>
</dbReference>
<feature type="region of interest" description="Disordered" evidence="1">
    <location>
        <begin position="58"/>
        <end position="105"/>
    </location>
</feature>
<feature type="compositionally biased region" description="Polar residues" evidence="1">
    <location>
        <begin position="90"/>
        <end position="104"/>
    </location>
</feature>
<dbReference type="OrthoDB" id="10064411at2759"/>
<evidence type="ECO:0000313" key="3">
    <source>
        <dbReference type="EMBL" id="CAG5115290.1"/>
    </source>
</evidence>
<dbReference type="Proteomes" id="UP000678393">
    <property type="component" value="Unassembled WGS sequence"/>
</dbReference>
<dbReference type="InterPro" id="IPR019180">
    <property type="entry name" value="Oxidoreductase-like_N"/>
</dbReference>
<dbReference type="AlphaFoldDB" id="A0A8S3YJX5"/>
<comment type="caution">
    <text evidence="3">The sequence shown here is derived from an EMBL/GenBank/DDBJ whole genome shotgun (WGS) entry which is preliminary data.</text>
</comment>
<keyword evidence="4" id="KW-1185">Reference proteome</keyword>
<dbReference type="EMBL" id="CAJHNH020000099">
    <property type="protein sequence ID" value="CAG5115290.1"/>
    <property type="molecule type" value="Genomic_DNA"/>
</dbReference>
<sequence>MIIPRHRHTLRVVVSVFTRAVTNMQSEPGIHSVPQTETQLRLSLCAYLYTSARLFSSESDSQGQDSFDIGKKEKLDIEKRNEDDSDEHSPVSSQSCVSNLTSSLPDEEKHLEPALAAMMDEKTQPPSALKTISVVPGKGPPPEPPVTCCMSGCVNCVWIKYAEELKDYYSDGGEQAKAAVEKIEDASLRAFVKLELGL</sequence>
<gene>
    <name evidence="3" type="ORF">CUNI_LOCUS848</name>
</gene>
<organism evidence="3 4">
    <name type="scientific">Candidula unifasciata</name>
    <dbReference type="NCBI Taxonomy" id="100452"/>
    <lineage>
        <taxon>Eukaryota</taxon>
        <taxon>Metazoa</taxon>
        <taxon>Spiralia</taxon>
        <taxon>Lophotrochozoa</taxon>
        <taxon>Mollusca</taxon>
        <taxon>Gastropoda</taxon>
        <taxon>Heterobranchia</taxon>
        <taxon>Euthyneura</taxon>
        <taxon>Panpulmonata</taxon>
        <taxon>Eupulmonata</taxon>
        <taxon>Stylommatophora</taxon>
        <taxon>Helicina</taxon>
        <taxon>Helicoidea</taxon>
        <taxon>Geomitridae</taxon>
        <taxon>Candidula</taxon>
    </lineage>
</organism>
<protein>
    <recommendedName>
        <fullName evidence="2">Oxidoreductase-like domain-containing protein</fullName>
    </recommendedName>
</protein>
<dbReference type="GO" id="GO:0005739">
    <property type="term" value="C:mitochondrion"/>
    <property type="evidence" value="ECO:0007669"/>
    <property type="project" value="TreeGrafter"/>
</dbReference>
<dbReference type="PANTHER" id="PTHR21193">
    <property type="entry name" value="OXIDOREDUCTASE-LIKE DOMAIN-CONTAINING PROTEIN 1"/>
    <property type="match status" value="1"/>
</dbReference>
<feature type="compositionally biased region" description="Basic and acidic residues" evidence="1">
    <location>
        <begin position="68"/>
        <end position="82"/>
    </location>
</feature>
<accession>A0A8S3YJX5</accession>
<evidence type="ECO:0000259" key="2">
    <source>
        <dbReference type="Pfam" id="PF09791"/>
    </source>
</evidence>
<dbReference type="Pfam" id="PF09791">
    <property type="entry name" value="Oxidored-like"/>
    <property type="match status" value="1"/>
</dbReference>
<evidence type="ECO:0000313" key="4">
    <source>
        <dbReference type="Proteomes" id="UP000678393"/>
    </source>
</evidence>
<feature type="domain" description="Oxidoreductase-like" evidence="2">
    <location>
        <begin position="140"/>
        <end position="170"/>
    </location>
</feature>
<proteinExistence type="predicted"/>